<dbReference type="KEGG" id="vil:CFK37_08550"/>
<evidence type="ECO:0000313" key="7">
    <source>
        <dbReference type="EMBL" id="ASK62206.1"/>
    </source>
</evidence>
<organism evidence="7 8">
    <name type="scientific">Virgibacillus phasianinus</name>
    <dbReference type="NCBI Taxonomy" id="2017483"/>
    <lineage>
        <taxon>Bacteria</taxon>
        <taxon>Bacillati</taxon>
        <taxon>Bacillota</taxon>
        <taxon>Bacilli</taxon>
        <taxon>Bacillales</taxon>
        <taxon>Bacillaceae</taxon>
        <taxon>Virgibacillus</taxon>
    </lineage>
</organism>
<dbReference type="Pfam" id="PF02838">
    <property type="entry name" value="Glyco_hydro_20b"/>
    <property type="match status" value="1"/>
</dbReference>
<dbReference type="Pfam" id="PF22888">
    <property type="entry name" value="FIMAH"/>
    <property type="match status" value="1"/>
</dbReference>
<evidence type="ECO:0000313" key="8">
    <source>
        <dbReference type="Proteomes" id="UP000198312"/>
    </source>
</evidence>
<dbReference type="Pfam" id="PF00728">
    <property type="entry name" value="Glyco_hydro_20"/>
    <property type="match status" value="1"/>
</dbReference>
<dbReference type="InterPro" id="IPR013320">
    <property type="entry name" value="ConA-like_dom_sf"/>
</dbReference>
<dbReference type="EMBL" id="CP022315">
    <property type="protein sequence ID" value="ASK62206.1"/>
    <property type="molecule type" value="Genomic_DNA"/>
</dbReference>
<dbReference type="InterPro" id="IPR052764">
    <property type="entry name" value="GH20_Enzymes"/>
</dbReference>
<proteinExistence type="inferred from homology"/>
<dbReference type="PRINTS" id="PR00738">
    <property type="entry name" value="GLHYDRLASE20"/>
</dbReference>
<evidence type="ECO:0000256" key="5">
    <source>
        <dbReference type="SAM" id="SignalP"/>
    </source>
</evidence>
<dbReference type="SUPFAM" id="SSF55545">
    <property type="entry name" value="beta-N-acetylhexosaminidase-like domain"/>
    <property type="match status" value="1"/>
</dbReference>
<feature type="active site" description="Proton donor" evidence="4">
    <location>
        <position position="321"/>
    </location>
</feature>
<dbReference type="GO" id="GO:0005975">
    <property type="term" value="P:carbohydrate metabolic process"/>
    <property type="evidence" value="ECO:0007669"/>
    <property type="project" value="InterPro"/>
</dbReference>
<dbReference type="AlphaFoldDB" id="A0A220U2Q9"/>
<dbReference type="GO" id="GO:0004563">
    <property type="term" value="F:beta-N-acetylhexosaminidase activity"/>
    <property type="evidence" value="ECO:0007669"/>
    <property type="project" value="InterPro"/>
</dbReference>
<protein>
    <recommendedName>
        <fullName evidence="6">F5/8 type C domain-containing protein</fullName>
    </recommendedName>
</protein>
<dbReference type="Gene3D" id="3.20.20.80">
    <property type="entry name" value="Glycosidases"/>
    <property type="match status" value="1"/>
</dbReference>
<dbReference type="InterPro" id="IPR017853">
    <property type="entry name" value="GH"/>
</dbReference>
<evidence type="ECO:0000256" key="4">
    <source>
        <dbReference type="PIRSR" id="PIRSR625705-1"/>
    </source>
</evidence>
<dbReference type="InterPro" id="IPR015882">
    <property type="entry name" value="HEX_bac_N"/>
</dbReference>
<comment type="similarity">
    <text evidence="1">Belongs to the glycosyl hydrolase 20 family.</text>
</comment>
<dbReference type="Gene3D" id="3.30.379.10">
    <property type="entry name" value="Chitobiase/beta-hexosaminidase domain 2-like"/>
    <property type="match status" value="1"/>
</dbReference>
<dbReference type="Gene3D" id="2.60.120.200">
    <property type="match status" value="1"/>
</dbReference>
<dbReference type="RefSeq" id="WP_089061466.1">
    <property type="nucleotide sequence ID" value="NZ_CP022315.1"/>
</dbReference>
<keyword evidence="8" id="KW-1185">Reference proteome</keyword>
<keyword evidence="5" id="KW-0732">Signal</keyword>
<dbReference type="OrthoDB" id="9801455at2"/>
<dbReference type="Proteomes" id="UP000198312">
    <property type="component" value="Chromosome"/>
</dbReference>
<evidence type="ECO:0000256" key="3">
    <source>
        <dbReference type="ARBA" id="ARBA00023295"/>
    </source>
</evidence>
<name>A0A220U2Q9_9BACI</name>
<dbReference type="InterPro" id="IPR015883">
    <property type="entry name" value="Glyco_hydro_20_cat"/>
</dbReference>
<feature type="signal peptide" evidence="5">
    <location>
        <begin position="1"/>
        <end position="25"/>
    </location>
</feature>
<evidence type="ECO:0000259" key="6">
    <source>
        <dbReference type="PROSITE" id="PS50022"/>
    </source>
</evidence>
<keyword evidence="2" id="KW-0378">Hydrolase</keyword>
<dbReference type="SUPFAM" id="SSF49785">
    <property type="entry name" value="Galactose-binding domain-like"/>
    <property type="match status" value="1"/>
</dbReference>
<dbReference type="InterPro" id="IPR025705">
    <property type="entry name" value="Beta_hexosaminidase_sua/sub"/>
</dbReference>
<gene>
    <name evidence="7" type="ORF">CFK37_08550</name>
</gene>
<dbReference type="Gene3D" id="2.60.120.260">
    <property type="entry name" value="Galactose-binding domain-like"/>
    <property type="match status" value="1"/>
</dbReference>
<dbReference type="InterPro" id="IPR008979">
    <property type="entry name" value="Galactose-bd-like_sf"/>
</dbReference>
<dbReference type="InterPro" id="IPR000421">
    <property type="entry name" value="FA58C"/>
</dbReference>
<feature type="domain" description="F5/8 type C" evidence="6">
    <location>
        <begin position="696"/>
        <end position="830"/>
    </location>
</feature>
<dbReference type="Pfam" id="PF00754">
    <property type="entry name" value="F5_F8_type_C"/>
    <property type="match status" value="1"/>
</dbReference>
<evidence type="ECO:0000256" key="2">
    <source>
        <dbReference type="ARBA" id="ARBA00022801"/>
    </source>
</evidence>
<dbReference type="PANTHER" id="PTHR43678">
    <property type="entry name" value="PUTATIVE (AFU_ORTHOLOGUE AFUA_2G00640)-RELATED"/>
    <property type="match status" value="1"/>
</dbReference>
<dbReference type="SUPFAM" id="SSF49899">
    <property type="entry name" value="Concanavalin A-like lectins/glucanases"/>
    <property type="match status" value="1"/>
</dbReference>
<accession>A0A220U2Q9</accession>
<dbReference type="Pfam" id="PF13385">
    <property type="entry name" value="Laminin_G_3"/>
    <property type="match status" value="1"/>
</dbReference>
<reference evidence="7 8" key="1">
    <citation type="submission" date="2017-07" db="EMBL/GenBank/DDBJ databases">
        <title>Virgibacillus sp. LM2416.</title>
        <authorList>
            <person name="Tak E.J."/>
            <person name="Bae J.-W."/>
        </authorList>
    </citation>
    <scope>NUCLEOTIDE SEQUENCE [LARGE SCALE GENOMIC DNA]</scope>
    <source>
        <strain evidence="7 8">LM2416</strain>
    </source>
</reference>
<dbReference type="InterPro" id="IPR029018">
    <property type="entry name" value="Hex-like_dom2"/>
</dbReference>
<dbReference type="InterPro" id="IPR054470">
    <property type="entry name" value="FIMAH_dom"/>
</dbReference>
<dbReference type="PROSITE" id="PS50022">
    <property type="entry name" value="FA58C_3"/>
    <property type="match status" value="1"/>
</dbReference>
<dbReference type="PANTHER" id="PTHR43678:SF1">
    <property type="entry name" value="BETA-N-ACETYLHEXOSAMINIDASE"/>
    <property type="match status" value="1"/>
</dbReference>
<dbReference type="SUPFAM" id="SSF51445">
    <property type="entry name" value="(Trans)glycosidases"/>
    <property type="match status" value="1"/>
</dbReference>
<feature type="chain" id="PRO_5012488210" description="F5/8 type C domain-containing protein" evidence="5">
    <location>
        <begin position="26"/>
        <end position="918"/>
    </location>
</feature>
<sequence length="918" mass="104209">MKKWIVFFFSIMLLISLNSLHPVQAQEKNEKPTVIPSLQEWEGSTGFFTISTDSRIIVDPDYSDALMDTADVFKEDLKELVGKDITIKMGDHPSAGDIFLTMQDETDKSIGEEGYHFIVEDTLTIQANTETGVYYGTRSALQILVQDPEKSKIPRGVAKDYPKYQERGFMLDVGRKYFPMDFLKDYAKVMGWYKMNDFQLHLNDNEIFKDSSREHWDAYSAFRLENDMYPELTAKDGHYTKQEFRELQDLAGKNGLTITPEFDTPSHALAFTKVRPDLVHPDLPVDHLDITRQESVDFVESVWDEYLGLFDTDAVHIGADEFYRNDTEMSNVYRNYINTLNQHMKEQGKSVRAWGGLTYYKGDVQVDKDVVFNIWNVGWYNPEQAIDEGYKIINSDDGLLYIVPKANYYHDYLDTKWLYNNWEPTVFSGGITLSDDEPNLLGGMFAVWNDLLGENISIPDVHDRAIDAMPTLAEKMWRGESDDVTFTEFEKLTSEIGGAPGTNLTNEVETKTDTVLNYSFDDVTKEKVADSSGNDYSGTLHDVEVIADGKSGKAVSFANSTSHITTDLDSKGFPWTVSTWVKLEKTDQPEEILLDSDYGSLKLTQTETGNAGFTREGYDYSFDTAIPTGRWVHVAFRGDLNGTSLFIDGKLQDTLPDNLLLPMHTVGSETNAFKGVIDELKIFDRKLSSSEIAQEADAPKWLINIAGGKPATASSSETDYLTPGLAVDENESTRWSSGHSDDEWIYVDLLKQHSINKVVLKWEDAYAKGYKIQVSNDAQNWKDVYVTEEGTGGKEIIRFPVEKTRYVRMKGTKRAINWGYSLYELKVYQPVTAEGIKERIDHFQSIGGVTSEQAAHLLTVHMTAVQHYEEKEQANKIIKHMESFQLLIEQQKNNGQLSEKAFKALNNDAEELIAKWVE</sequence>
<keyword evidence="3" id="KW-0326">Glycosidase</keyword>
<evidence type="ECO:0000256" key="1">
    <source>
        <dbReference type="ARBA" id="ARBA00006285"/>
    </source>
</evidence>
<dbReference type="CDD" id="cd06564">
    <property type="entry name" value="GH20_DspB_LnbB-like"/>
    <property type="match status" value="1"/>
</dbReference>